<protein>
    <recommendedName>
        <fullName evidence="4">Protein NIM1-INTERACTING 2-like</fullName>
    </recommendedName>
</protein>
<proteinExistence type="predicted"/>
<feature type="region of interest" description="Disordered" evidence="1">
    <location>
        <begin position="1"/>
        <end position="44"/>
    </location>
</feature>
<name>A0AAV6MPY1_9ROSI</name>
<evidence type="ECO:0000313" key="2">
    <source>
        <dbReference type="EMBL" id="KAG6584363.1"/>
    </source>
</evidence>
<dbReference type="Proteomes" id="UP000685013">
    <property type="component" value="Chromosome 13"/>
</dbReference>
<dbReference type="PANTHER" id="PTHR35735:SF5">
    <property type="entry name" value="PROTEIN NIM1-INTERACTING 2"/>
    <property type="match status" value="1"/>
</dbReference>
<evidence type="ECO:0000256" key="1">
    <source>
        <dbReference type="SAM" id="MobiDB-lite"/>
    </source>
</evidence>
<feature type="non-terminal residue" evidence="2">
    <location>
        <position position="1"/>
    </location>
</feature>
<sequence length="103" mass="11757">MEREKRKKMSPGEKETKRSKKTRKEEREAAAAAGVETEMEEPTTEEVEEFYAILRRMDVALRYLKGKRVVERRTTAETAVVGTGKGQEIQELNLNEVPADSTN</sequence>
<dbReference type="PANTHER" id="PTHR35735">
    <property type="entry name" value="PROTEIN NIM1-INTERACTING 2"/>
    <property type="match status" value="1"/>
</dbReference>
<dbReference type="GO" id="GO:0010112">
    <property type="term" value="P:regulation of systemic acquired resistance"/>
    <property type="evidence" value="ECO:0007669"/>
    <property type="project" value="InterPro"/>
</dbReference>
<dbReference type="EMBL" id="JAGKQH010000013">
    <property type="protein sequence ID" value="KAG6584363.1"/>
    <property type="molecule type" value="Genomic_DNA"/>
</dbReference>
<keyword evidence="3" id="KW-1185">Reference proteome</keyword>
<comment type="caution">
    <text evidence="2">The sequence shown here is derived from an EMBL/GenBank/DDBJ whole genome shotgun (WGS) entry which is preliminary data.</text>
</comment>
<dbReference type="InterPro" id="IPR034577">
    <property type="entry name" value="NIMIN-2"/>
</dbReference>
<gene>
    <name evidence="2" type="ORF">SDJN03_20295</name>
</gene>
<organism evidence="2 3">
    <name type="scientific">Cucurbita argyrosperma subsp. sororia</name>
    <dbReference type="NCBI Taxonomy" id="37648"/>
    <lineage>
        <taxon>Eukaryota</taxon>
        <taxon>Viridiplantae</taxon>
        <taxon>Streptophyta</taxon>
        <taxon>Embryophyta</taxon>
        <taxon>Tracheophyta</taxon>
        <taxon>Spermatophyta</taxon>
        <taxon>Magnoliopsida</taxon>
        <taxon>eudicotyledons</taxon>
        <taxon>Gunneridae</taxon>
        <taxon>Pentapetalae</taxon>
        <taxon>rosids</taxon>
        <taxon>fabids</taxon>
        <taxon>Cucurbitales</taxon>
        <taxon>Cucurbitaceae</taxon>
        <taxon>Cucurbiteae</taxon>
        <taxon>Cucurbita</taxon>
    </lineage>
</organism>
<dbReference type="AlphaFoldDB" id="A0AAV6MPY1"/>
<reference evidence="2 3" key="1">
    <citation type="journal article" date="2021" name="Hortic Res">
        <title>The domestication of Cucurbita argyrosperma as revealed by the genome of its wild relative.</title>
        <authorList>
            <person name="Barrera-Redondo J."/>
            <person name="Sanchez-de la Vega G."/>
            <person name="Aguirre-Liguori J.A."/>
            <person name="Castellanos-Morales G."/>
            <person name="Gutierrez-Guerrero Y.T."/>
            <person name="Aguirre-Dugua X."/>
            <person name="Aguirre-Planter E."/>
            <person name="Tenaillon M.I."/>
            <person name="Lira-Saade R."/>
            <person name="Eguiarte L.E."/>
        </authorList>
    </citation>
    <scope>NUCLEOTIDE SEQUENCE [LARGE SCALE GENOMIC DNA]</scope>
    <source>
        <strain evidence="2">JBR-2021</strain>
    </source>
</reference>
<evidence type="ECO:0008006" key="4">
    <source>
        <dbReference type="Google" id="ProtNLM"/>
    </source>
</evidence>
<evidence type="ECO:0000313" key="3">
    <source>
        <dbReference type="Proteomes" id="UP000685013"/>
    </source>
</evidence>
<accession>A0AAV6MPY1</accession>
<feature type="compositionally biased region" description="Basic and acidic residues" evidence="1">
    <location>
        <begin position="1"/>
        <end position="16"/>
    </location>
</feature>